<dbReference type="Proteomes" id="UP000675940">
    <property type="component" value="Unassembled WGS sequence"/>
</dbReference>
<keyword evidence="2 4" id="KW-0479">Metal-binding</keyword>
<dbReference type="Gene3D" id="1.10.760.10">
    <property type="entry name" value="Cytochrome c-like domain"/>
    <property type="match status" value="1"/>
</dbReference>
<dbReference type="GO" id="GO:0009055">
    <property type="term" value="F:electron transfer activity"/>
    <property type="evidence" value="ECO:0007669"/>
    <property type="project" value="InterPro"/>
</dbReference>
<evidence type="ECO:0000256" key="5">
    <source>
        <dbReference type="SAM" id="SignalP"/>
    </source>
</evidence>
<organism evidence="7 8">
    <name type="scientific">Sagittula salina</name>
    <dbReference type="NCBI Taxonomy" id="2820268"/>
    <lineage>
        <taxon>Bacteria</taxon>
        <taxon>Pseudomonadati</taxon>
        <taxon>Pseudomonadota</taxon>
        <taxon>Alphaproteobacteria</taxon>
        <taxon>Rhodobacterales</taxon>
        <taxon>Roseobacteraceae</taxon>
        <taxon>Sagittula</taxon>
    </lineage>
</organism>
<keyword evidence="1 4" id="KW-0349">Heme</keyword>
<proteinExistence type="predicted"/>
<evidence type="ECO:0000313" key="8">
    <source>
        <dbReference type="Proteomes" id="UP000675940"/>
    </source>
</evidence>
<reference evidence="7" key="1">
    <citation type="submission" date="2021-03" db="EMBL/GenBank/DDBJ databases">
        <title>Sagittula salina sp. nov. strain M10.9X isolated from the marine waste.</title>
        <authorList>
            <person name="Satari L."/>
            <person name="Molina-Menor E."/>
            <person name="Vidal-Verdu A."/>
            <person name="Pascual J."/>
            <person name="Pereto J."/>
            <person name="Porcar M."/>
        </authorList>
    </citation>
    <scope>NUCLEOTIDE SEQUENCE</scope>
    <source>
        <strain evidence="7">M10.9X</strain>
    </source>
</reference>
<name>A0A940S469_9RHOB</name>
<dbReference type="SUPFAM" id="SSF46626">
    <property type="entry name" value="Cytochrome c"/>
    <property type="match status" value="1"/>
</dbReference>
<protein>
    <submittedName>
        <fullName evidence="7">C-type cytochrome</fullName>
    </submittedName>
</protein>
<dbReference type="InterPro" id="IPR036909">
    <property type="entry name" value="Cyt_c-like_dom_sf"/>
</dbReference>
<keyword evidence="3 4" id="KW-0408">Iron</keyword>
<evidence type="ECO:0000256" key="4">
    <source>
        <dbReference type="PROSITE-ProRule" id="PRU00433"/>
    </source>
</evidence>
<evidence type="ECO:0000259" key="6">
    <source>
        <dbReference type="PROSITE" id="PS51007"/>
    </source>
</evidence>
<evidence type="ECO:0000256" key="3">
    <source>
        <dbReference type="ARBA" id="ARBA00023004"/>
    </source>
</evidence>
<dbReference type="Pfam" id="PF00034">
    <property type="entry name" value="Cytochrom_C"/>
    <property type="match status" value="1"/>
</dbReference>
<dbReference type="GO" id="GO:0046872">
    <property type="term" value="F:metal ion binding"/>
    <property type="evidence" value="ECO:0007669"/>
    <property type="project" value="UniProtKB-KW"/>
</dbReference>
<accession>A0A940S469</accession>
<feature type="domain" description="Cytochrome c" evidence="6">
    <location>
        <begin position="22"/>
        <end position="133"/>
    </location>
</feature>
<feature type="signal peptide" evidence="5">
    <location>
        <begin position="1"/>
        <end position="21"/>
    </location>
</feature>
<keyword evidence="8" id="KW-1185">Reference proteome</keyword>
<dbReference type="InterPro" id="IPR009056">
    <property type="entry name" value="Cyt_c-like_dom"/>
</dbReference>
<evidence type="ECO:0000256" key="2">
    <source>
        <dbReference type="ARBA" id="ARBA00022723"/>
    </source>
</evidence>
<dbReference type="GO" id="GO:0020037">
    <property type="term" value="F:heme binding"/>
    <property type="evidence" value="ECO:0007669"/>
    <property type="project" value="InterPro"/>
</dbReference>
<gene>
    <name evidence="7" type="ORF">J5474_13795</name>
</gene>
<evidence type="ECO:0000313" key="7">
    <source>
        <dbReference type="EMBL" id="MBP0483560.1"/>
    </source>
</evidence>
<dbReference type="EMBL" id="JAGISH010000007">
    <property type="protein sequence ID" value="MBP0483560.1"/>
    <property type="molecule type" value="Genomic_DNA"/>
</dbReference>
<evidence type="ECO:0000256" key="1">
    <source>
        <dbReference type="ARBA" id="ARBA00022617"/>
    </source>
</evidence>
<sequence>MKHMFSIVFLAMAIAAGPGQAQDAGVGEDLYRRHCATCHGLEARGDGPMAGAMVLKPNNLRDLTAANAGVFPLERVIKRIDGRDPLVSHGSPMPVYGDFFEGSYDVAMKTHTGQPILASQPVVDLVTYLLEIQRQE</sequence>
<dbReference type="PROSITE" id="PS51007">
    <property type="entry name" value="CYTC"/>
    <property type="match status" value="1"/>
</dbReference>
<comment type="caution">
    <text evidence="7">The sequence shown here is derived from an EMBL/GenBank/DDBJ whole genome shotgun (WGS) entry which is preliminary data.</text>
</comment>
<dbReference type="AlphaFoldDB" id="A0A940S469"/>
<keyword evidence="5" id="KW-0732">Signal</keyword>
<feature type="chain" id="PRO_5037601077" evidence="5">
    <location>
        <begin position="22"/>
        <end position="136"/>
    </location>
</feature>